<reference evidence="1 2" key="1">
    <citation type="submission" date="2015-12" db="EMBL/GenBank/DDBJ databases">
        <title>Dictyostelia acquired genes for synthesis and detection of signals that induce cell-type specialization by lateral gene transfer from prokaryotes.</title>
        <authorList>
            <person name="Gloeckner G."/>
            <person name="Schaap P."/>
        </authorList>
    </citation>
    <scope>NUCLEOTIDE SEQUENCE [LARGE SCALE GENOMIC DNA]</scope>
    <source>
        <strain evidence="1 2">TK</strain>
    </source>
</reference>
<evidence type="ECO:0000313" key="2">
    <source>
        <dbReference type="Proteomes" id="UP000076078"/>
    </source>
</evidence>
<accession>A0A151ZIX2</accession>
<keyword evidence="2" id="KW-1185">Reference proteome</keyword>
<name>A0A151ZIX2_TIELA</name>
<organism evidence="1 2">
    <name type="scientific">Tieghemostelium lacteum</name>
    <name type="common">Slime mold</name>
    <name type="synonym">Dictyostelium lacteum</name>
    <dbReference type="NCBI Taxonomy" id="361077"/>
    <lineage>
        <taxon>Eukaryota</taxon>
        <taxon>Amoebozoa</taxon>
        <taxon>Evosea</taxon>
        <taxon>Eumycetozoa</taxon>
        <taxon>Dictyostelia</taxon>
        <taxon>Dictyosteliales</taxon>
        <taxon>Raperosteliaceae</taxon>
        <taxon>Tieghemostelium</taxon>
    </lineage>
</organism>
<comment type="caution">
    <text evidence="1">The sequence shown here is derived from an EMBL/GenBank/DDBJ whole genome shotgun (WGS) entry which is preliminary data.</text>
</comment>
<evidence type="ECO:0000313" key="1">
    <source>
        <dbReference type="EMBL" id="KYQ93948.1"/>
    </source>
</evidence>
<proteinExistence type="predicted"/>
<dbReference type="EMBL" id="LODT01000023">
    <property type="protein sequence ID" value="KYQ93948.1"/>
    <property type="molecule type" value="Genomic_DNA"/>
</dbReference>
<gene>
    <name evidence="1" type="ORF">DLAC_04836</name>
</gene>
<dbReference type="InParanoid" id="A0A151ZIX2"/>
<dbReference type="Proteomes" id="UP000076078">
    <property type="component" value="Unassembled WGS sequence"/>
</dbReference>
<sequence length="296" mass="35212">MIVTNTSAILQSIPPSETFYKLHIATIEQLLEHQKFNQQLQNSSIYIFEFLIKNLPRQYQPNFYTKFCDQKKFKLMIDIYHDRFLIDYFKFGLEIYNEKKQCKYLLGFLNVLSSAQMVIASSENTISDVYRFVIGNLEKNSKYVCDLLIKFHGKFMNDTEYQSLVVQLLASKPTMTKLLLEYICKDINHKSLIQHIFKELFDVYEKEYQLQLINYCVESMGVKGYNEHYHWCFPKLVKMFIENQYENKELLTTKLILAGSLAIGLRVSNQHDKDKDDLRCYIHSEYCGNMFYTSYR</sequence>
<dbReference type="AlphaFoldDB" id="A0A151ZIX2"/>
<protein>
    <submittedName>
        <fullName evidence="1">Uncharacterized protein</fullName>
    </submittedName>
</protein>